<feature type="signal peptide" evidence="1">
    <location>
        <begin position="1"/>
        <end position="26"/>
    </location>
</feature>
<dbReference type="Gene3D" id="2.150.10.10">
    <property type="entry name" value="Serralysin-like metalloprotease, C-terminal"/>
    <property type="match status" value="2"/>
</dbReference>
<dbReference type="SUPFAM" id="SSF51120">
    <property type="entry name" value="beta-Roll"/>
    <property type="match status" value="3"/>
</dbReference>
<dbReference type="PROSITE" id="PS00330">
    <property type="entry name" value="HEMOLYSIN_CALCIUM"/>
    <property type="match status" value="1"/>
</dbReference>
<evidence type="ECO:0000313" key="2">
    <source>
        <dbReference type="EMBL" id="GAA4691488.1"/>
    </source>
</evidence>
<keyword evidence="3" id="KW-1185">Reference proteome</keyword>
<dbReference type="InterPro" id="IPR018511">
    <property type="entry name" value="Hemolysin-typ_Ca-bd_CS"/>
</dbReference>
<dbReference type="Proteomes" id="UP001499974">
    <property type="component" value="Unassembled WGS sequence"/>
</dbReference>
<accession>A0ABP8WMH1</accession>
<proteinExistence type="predicted"/>
<evidence type="ECO:0008006" key="4">
    <source>
        <dbReference type="Google" id="ProtNLM"/>
    </source>
</evidence>
<evidence type="ECO:0000313" key="3">
    <source>
        <dbReference type="Proteomes" id="UP001499974"/>
    </source>
</evidence>
<name>A0ABP8WMH1_9ACTN</name>
<keyword evidence="1" id="KW-0732">Signal</keyword>
<dbReference type="InterPro" id="IPR001343">
    <property type="entry name" value="Hemolysn_Ca-bd"/>
</dbReference>
<dbReference type="PRINTS" id="PR00313">
    <property type="entry name" value="CABNDNGRPT"/>
</dbReference>
<sequence length="403" mass="40206">MRHLTAATATLLLIGAGTAAVSPAYAAVATCRGQAATIVATADGENLQGSEDADVIVVGSFDQVHVDGNGGDDVICATAGHDAVLDGGPGSDVLEDLPSTRKVEDNERTTLRGGDAGDDQFIGGRDTQLSYGDSETGVAFDLVAGTVVHAGGTDTVDGIRWLSGSAHPDTFRGSSGPDLYRAGPGDQVAMGAGVDFVDSYGATVDLGSGDDSGSVTGGTMDGGDGADVISVNQGGTADGGAGRDVVAGFVDVDELSGRGPILLRGGPGNDVLWPPVAYSTDASSGDDLGDCPGFCARGALDGGSGTDRLDVAGAGSSVVDLRSGRVRFVGGRSSITAVENVRGSKRRDIIRGDGHANRFDGYGGDDLLVGRGGPDRLLGGAGRDRAVGGPGHDHCVAERKSSC</sequence>
<protein>
    <recommendedName>
        <fullName evidence="4">Calcium-binding protein</fullName>
    </recommendedName>
</protein>
<dbReference type="Pfam" id="PF00353">
    <property type="entry name" value="HemolysinCabind"/>
    <property type="match status" value="2"/>
</dbReference>
<dbReference type="InterPro" id="IPR011049">
    <property type="entry name" value="Serralysin-like_metalloprot_C"/>
</dbReference>
<dbReference type="RefSeq" id="WP_345518470.1">
    <property type="nucleotide sequence ID" value="NZ_BAABKM010000001.1"/>
</dbReference>
<evidence type="ECO:0000256" key="1">
    <source>
        <dbReference type="SAM" id="SignalP"/>
    </source>
</evidence>
<gene>
    <name evidence="2" type="ORF">GCM10023349_02740</name>
</gene>
<reference evidence="3" key="1">
    <citation type="journal article" date="2019" name="Int. J. Syst. Evol. Microbiol.">
        <title>The Global Catalogue of Microorganisms (GCM) 10K type strain sequencing project: providing services to taxonomists for standard genome sequencing and annotation.</title>
        <authorList>
            <consortium name="The Broad Institute Genomics Platform"/>
            <consortium name="The Broad Institute Genome Sequencing Center for Infectious Disease"/>
            <person name="Wu L."/>
            <person name="Ma J."/>
        </authorList>
    </citation>
    <scope>NUCLEOTIDE SEQUENCE [LARGE SCALE GENOMIC DNA]</scope>
    <source>
        <strain evidence="3">JCM 18531</strain>
    </source>
</reference>
<organism evidence="2 3">
    <name type="scientific">Nocardioides conyzicola</name>
    <dbReference type="NCBI Taxonomy" id="1651781"/>
    <lineage>
        <taxon>Bacteria</taxon>
        <taxon>Bacillati</taxon>
        <taxon>Actinomycetota</taxon>
        <taxon>Actinomycetes</taxon>
        <taxon>Propionibacteriales</taxon>
        <taxon>Nocardioidaceae</taxon>
        <taxon>Nocardioides</taxon>
    </lineage>
</organism>
<feature type="chain" id="PRO_5045121258" description="Calcium-binding protein" evidence="1">
    <location>
        <begin position="27"/>
        <end position="403"/>
    </location>
</feature>
<dbReference type="EMBL" id="BAABKM010000001">
    <property type="protein sequence ID" value="GAA4691488.1"/>
    <property type="molecule type" value="Genomic_DNA"/>
</dbReference>
<comment type="caution">
    <text evidence="2">The sequence shown here is derived from an EMBL/GenBank/DDBJ whole genome shotgun (WGS) entry which is preliminary data.</text>
</comment>